<accession>A0A8S2SXU5</accession>
<feature type="non-terminal residue" evidence="2">
    <location>
        <position position="1"/>
    </location>
</feature>
<feature type="non-terminal residue" evidence="2">
    <location>
        <position position="206"/>
    </location>
</feature>
<dbReference type="EMBL" id="CAJOBA010052773">
    <property type="protein sequence ID" value="CAF4258371.1"/>
    <property type="molecule type" value="Genomic_DNA"/>
</dbReference>
<proteinExistence type="predicted"/>
<name>A0A8S2SXU5_9BILA</name>
<sequence length="206" mass="23624">SEIEDAKRKLLNNSSTPKEFNELYDDLKARHVQDLDNTLIILSQIADNQEVQELIKPNSGSTFPTSRSMSILTPQRFHNDTPGQHTFVPSMNTTRRTDTILSSPSSTFKHSPGVLAELKENLLRPSSTQPSLSIPSEIYQKFHKENIDTRRRGDYPQRPPWFTERLGLVWDFYPTPQKFEPDVALGRSTIVEQEKIIVEDLLLCML</sequence>
<dbReference type="Proteomes" id="UP000682733">
    <property type="component" value="Unassembled WGS sequence"/>
</dbReference>
<protein>
    <submittedName>
        <fullName evidence="2">Uncharacterized protein</fullName>
    </submittedName>
</protein>
<dbReference type="AlphaFoldDB" id="A0A8S2SXU5"/>
<evidence type="ECO:0000313" key="3">
    <source>
        <dbReference type="Proteomes" id="UP000682733"/>
    </source>
</evidence>
<organism evidence="2 3">
    <name type="scientific">Didymodactylos carnosus</name>
    <dbReference type="NCBI Taxonomy" id="1234261"/>
    <lineage>
        <taxon>Eukaryota</taxon>
        <taxon>Metazoa</taxon>
        <taxon>Spiralia</taxon>
        <taxon>Gnathifera</taxon>
        <taxon>Rotifera</taxon>
        <taxon>Eurotatoria</taxon>
        <taxon>Bdelloidea</taxon>
        <taxon>Philodinida</taxon>
        <taxon>Philodinidae</taxon>
        <taxon>Didymodactylos</taxon>
    </lineage>
</organism>
<dbReference type="EMBL" id="CAJNOK010030893">
    <property type="protein sequence ID" value="CAF1465704.1"/>
    <property type="molecule type" value="Genomic_DNA"/>
</dbReference>
<evidence type="ECO:0000313" key="2">
    <source>
        <dbReference type="EMBL" id="CAF4258371.1"/>
    </source>
</evidence>
<comment type="caution">
    <text evidence="2">The sequence shown here is derived from an EMBL/GenBank/DDBJ whole genome shotgun (WGS) entry which is preliminary data.</text>
</comment>
<evidence type="ECO:0000313" key="1">
    <source>
        <dbReference type="EMBL" id="CAF1465704.1"/>
    </source>
</evidence>
<dbReference type="Proteomes" id="UP000677228">
    <property type="component" value="Unassembled WGS sequence"/>
</dbReference>
<reference evidence="2" key="1">
    <citation type="submission" date="2021-02" db="EMBL/GenBank/DDBJ databases">
        <authorList>
            <person name="Nowell W R."/>
        </authorList>
    </citation>
    <scope>NUCLEOTIDE SEQUENCE</scope>
</reference>
<gene>
    <name evidence="1" type="ORF">OVA965_LOCUS35446</name>
    <name evidence="2" type="ORF">TMI583_LOCUS36411</name>
</gene>